<protein>
    <recommendedName>
        <fullName evidence="1">PKD domain-containing protein</fullName>
    </recommendedName>
</protein>
<feature type="domain" description="PKD" evidence="1">
    <location>
        <begin position="74"/>
        <end position="125"/>
    </location>
</feature>
<evidence type="ECO:0000313" key="3">
    <source>
        <dbReference type="Proteomes" id="UP000002028"/>
    </source>
</evidence>
<dbReference type="eggNOG" id="COG3291">
    <property type="taxonomic scope" value="Bacteria"/>
</dbReference>
<dbReference type="Pfam" id="PF13585">
    <property type="entry name" value="CHU_C"/>
    <property type="match status" value="1"/>
</dbReference>
<evidence type="ECO:0000259" key="1">
    <source>
        <dbReference type="PROSITE" id="PS50093"/>
    </source>
</evidence>
<dbReference type="InterPro" id="IPR026341">
    <property type="entry name" value="T9SS_type_B"/>
</dbReference>
<keyword evidence="3" id="KW-1185">Reference proteome</keyword>
<organism evidence="2 3">
    <name type="scientific">Spirosoma linguale (strain ATCC 33905 / DSM 74 / LMG 10896 / Claus 1)</name>
    <dbReference type="NCBI Taxonomy" id="504472"/>
    <lineage>
        <taxon>Bacteria</taxon>
        <taxon>Pseudomonadati</taxon>
        <taxon>Bacteroidota</taxon>
        <taxon>Cytophagia</taxon>
        <taxon>Cytophagales</taxon>
        <taxon>Cytophagaceae</taxon>
        <taxon>Spirosoma</taxon>
    </lineage>
</organism>
<evidence type="ECO:0000313" key="2">
    <source>
        <dbReference type="EMBL" id="ADB36295.1"/>
    </source>
</evidence>
<dbReference type="Gene3D" id="2.60.40.10">
    <property type="entry name" value="Immunoglobulins"/>
    <property type="match status" value="4"/>
</dbReference>
<dbReference type="Proteomes" id="UP000002028">
    <property type="component" value="Chromosome"/>
</dbReference>
<dbReference type="PROSITE" id="PS50093">
    <property type="entry name" value="PKD"/>
    <property type="match status" value="1"/>
</dbReference>
<sequence length="969" mass="105195">MKRQESMRSIYLLSVTLLFFCILIRPVTSQASHVRAGEITTKRISRTALTYEITFTAYFDETPGGKLAADAANSYTLCFGDGTTAVVERSQRTFINRNTSSINIYKAVHTYPGPGTYTIGITVVNRNNNTLNLPPAGQSAQLPFFVSTTISINAALLANSTPVMLNPPLDSGRVGQKFCHNPAAFDADGDSLAYRLSIPKTSPTENSCTGRNIPSYQNPTQFSTATENGGTPTFSINPITGELCWDSPGQAGQFNFAFIIEEWRNGVLIGEITRDMQIFIVDSPNKRPIIQPIPDLCVEAGALITQPVTATDPDGQRVIIAGFGGVFNIGADRLPLPASELIPPAYARLINGDIAQNQPATATFSWQTSCNQIRQAPYDVTFKVTDVPQRPTPALVSFQTFRIQIVGPSIKNLTARPTATANGRAIQLSWSPYSCGNPGTYIAIYRKEGCDDRPVPPCTTGVPPGYTKIAQVPVTATTYTDTSSLRRGISYAYRLVAVYPDVNGGSNGGVSLASNQACLNLPLLAPVITQVTVDSTRDINGQITLKWTRPIGLNPGDLGAPYQYRLQRATGLTGTTFTPIATINTTLSPTANDTTFLDRGTTASPLNTTANPYRYRIEFFYTDATTQQLTRLDVTEAASSVRLTATPANRQITLAWQASVPWSNDARVHDVYRSRTGPNGPFNKIREVTVQAQPYSFTDDGSDAFTADGNTSRALSADSSYCYRVMTRGQYTDSQLSRLGLLLNYSQVICATPTDTTRPCPPTLSLDSLNCASLTSESFCNQTSFTNQLRWTPGSGPTCDANIATYKIYYARYRPDSLQALTSVAAPTTSFAHSSLTTVAGCYYVTAVSARGLESRPSNVVCNEACPSLALPNVFTPNGDGKNDVFVPLACPRFVERIEFVVYNRWGAKLYEGSGPTLSWDGRSSDGAELPTGLYYYQATVHYALLNRNAPPQILKSWVQIIREGSSLK</sequence>
<dbReference type="STRING" id="504472.Slin_0230"/>
<name>D2QCI4_SPILD</name>
<dbReference type="KEGG" id="sli:Slin_0230"/>
<dbReference type="InterPro" id="IPR000601">
    <property type="entry name" value="PKD_dom"/>
</dbReference>
<gene>
    <name evidence="2" type="ordered locus">Slin_0230</name>
</gene>
<dbReference type="InterPro" id="IPR013783">
    <property type="entry name" value="Ig-like_fold"/>
</dbReference>
<reference evidence="2 3" key="1">
    <citation type="journal article" date="2010" name="Stand. Genomic Sci.">
        <title>Complete genome sequence of Spirosoma linguale type strain (1).</title>
        <authorList>
            <person name="Lail K."/>
            <person name="Sikorski J."/>
            <person name="Saunders E."/>
            <person name="Lapidus A."/>
            <person name="Glavina Del Rio T."/>
            <person name="Copeland A."/>
            <person name="Tice H."/>
            <person name="Cheng J.-F."/>
            <person name="Lucas S."/>
            <person name="Nolan M."/>
            <person name="Bruce D."/>
            <person name="Goodwin L."/>
            <person name="Pitluck S."/>
            <person name="Ivanova N."/>
            <person name="Mavromatis K."/>
            <person name="Ovchinnikova G."/>
            <person name="Pati A."/>
            <person name="Chen A."/>
            <person name="Palaniappan K."/>
            <person name="Land M."/>
            <person name="Hauser L."/>
            <person name="Chang Y.-J."/>
            <person name="Jeffries C.D."/>
            <person name="Chain P."/>
            <person name="Brettin T."/>
            <person name="Detter J.C."/>
            <person name="Schuetze A."/>
            <person name="Rohde M."/>
            <person name="Tindall B.J."/>
            <person name="Goeker M."/>
            <person name="Bristow J."/>
            <person name="Eisen J.A."/>
            <person name="Markowitz V."/>
            <person name="Hugenholtz P."/>
            <person name="Kyrpides N.C."/>
            <person name="Klenk H.-P."/>
            <person name="Chen F."/>
        </authorList>
    </citation>
    <scope>NUCLEOTIDE SEQUENCE [LARGE SCALE GENOMIC DNA]</scope>
    <source>
        <strain evidence="3">ATCC 33905 / DSM 74 / LMG 10896 / Claus 1</strain>
    </source>
</reference>
<dbReference type="AlphaFoldDB" id="D2QCI4"/>
<proteinExistence type="predicted"/>
<dbReference type="SUPFAM" id="SSF49299">
    <property type="entry name" value="PKD domain"/>
    <property type="match status" value="1"/>
</dbReference>
<accession>D2QCI4</accession>
<dbReference type="NCBIfam" id="TIGR04131">
    <property type="entry name" value="Bac_Flav_CTERM"/>
    <property type="match status" value="1"/>
</dbReference>
<dbReference type="HOGENOM" id="CLU_015017_0_0_10"/>
<dbReference type="EMBL" id="CP001769">
    <property type="protein sequence ID" value="ADB36295.1"/>
    <property type="molecule type" value="Genomic_DNA"/>
</dbReference>
<dbReference type="InterPro" id="IPR035986">
    <property type="entry name" value="PKD_dom_sf"/>
</dbReference>